<reference evidence="3" key="1">
    <citation type="journal article" date="2019" name="Int. J. Syst. Evol. Microbiol.">
        <title>The Global Catalogue of Microorganisms (GCM) 10K type strain sequencing project: providing services to taxonomists for standard genome sequencing and annotation.</title>
        <authorList>
            <consortium name="The Broad Institute Genomics Platform"/>
            <consortium name="The Broad Institute Genome Sequencing Center for Infectious Disease"/>
            <person name="Wu L."/>
            <person name="Ma J."/>
        </authorList>
    </citation>
    <scope>NUCLEOTIDE SEQUENCE [LARGE SCALE GENOMIC DNA]</scope>
    <source>
        <strain evidence="3">JCM 9651</strain>
    </source>
</reference>
<evidence type="ECO:0008006" key="4">
    <source>
        <dbReference type="Google" id="ProtNLM"/>
    </source>
</evidence>
<comment type="caution">
    <text evidence="2">The sequence shown here is derived from an EMBL/GenBank/DDBJ whole genome shotgun (WGS) entry which is preliminary data.</text>
</comment>
<dbReference type="EMBL" id="BAAAYL010000001">
    <property type="protein sequence ID" value="GAA3370658.1"/>
    <property type="molecule type" value="Genomic_DNA"/>
</dbReference>
<organism evidence="2 3">
    <name type="scientific">Streptomyces sannanensis</name>
    <dbReference type="NCBI Taxonomy" id="285536"/>
    <lineage>
        <taxon>Bacteria</taxon>
        <taxon>Bacillati</taxon>
        <taxon>Actinomycetota</taxon>
        <taxon>Actinomycetes</taxon>
        <taxon>Kitasatosporales</taxon>
        <taxon>Streptomycetaceae</taxon>
        <taxon>Streptomyces</taxon>
    </lineage>
</organism>
<accession>A0ABP6S8L0</accession>
<sequence length="337" mass="35684">MTRGTDDTDGTAEPRETLAEEMRRIKEASGLSFGRLANRTHYSRSSWERFLNGKQLPTRVAVEQFADAAGEDPAPLLELLGAVAAGGQRPQGQKGNPTEPEAPAAPLPVAGPGPARPAPPAEVVDPGPDVVEPEPPGAAGPSRPRTEPQWRRTGRTVGLLAAGALLGGAATALTVGSAQGPNLESSWTAAHRTPQPSQSSRMSHPPQSRPSDPAAAVEADPGCRGDVCIGREPQSMDCQWDAVTVRTAWLRGMHIQLRYSPGCQAVWGRIENGTVGDTVTIKNRFGREQTAVIRVGTDTYTRMLAVSREAPHDTVAICGAIPSQRERECSPLATVQP</sequence>
<feature type="compositionally biased region" description="Low complexity" evidence="1">
    <location>
        <begin position="121"/>
        <end position="130"/>
    </location>
</feature>
<feature type="region of interest" description="Disordered" evidence="1">
    <location>
        <begin position="86"/>
        <end position="151"/>
    </location>
</feature>
<dbReference type="CDD" id="cd00093">
    <property type="entry name" value="HTH_XRE"/>
    <property type="match status" value="1"/>
</dbReference>
<dbReference type="Proteomes" id="UP001499990">
    <property type="component" value="Unassembled WGS sequence"/>
</dbReference>
<dbReference type="SUPFAM" id="SSF47413">
    <property type="entry name" value="lambda repressor-like DNA-binding domains"/>
    <property type="match status" value="1"/>
</dbReference>
<dbReference type="InterPro" id="IPR021224">
    <property type="entry name" value="DUF2690"/>
</dbReference>
<dbReference type="Pfam" id="PF10901">
    <property type="entry name" value="DUF2690"/>
    <property type="match status" value="1"/>
</dbReference>
<dbReference type="Pfam" id="PF13560">
    <property type="entry name" value="HTH_31"/>
    <property type="match status" value="1"/>
</dbReference>
<evidence type="ECO:0000313" key="3">
    <source>
        <dbReference type="Proteomes" id="UP001499990"/>
    </source>
</evidence>
<evidence type="ECO:0000256" key="1">
    <source>
        <dbReference type="SAM" id="MobiDB-lite"/>
    </source>
</evidence>
<feature type="compositionally biased region" description="Pro residues" evidence="1">
    <location>
        <begin position="103"/>
        <end position="120"/>
    </location>
</feature>
<proteinExistence type="predicted"/>
<protein>
    <recommendedName>
        <fullName evidence="4">XRE family transcriptional regulator</fullName>
    </recommendedName>
</protein>
<gene>
    <name evidence="2" type="ORF">GCM10020367_18150</name>
</gene>
<keyword evidence="3" id="KW-1185">Reference proteome</keyword>
<dbReference type="InterPro" id="IPR001387">
    <property type="entry name" value="Cro/C1-type_HTH"/>
</dbReference>
<evidence type="ECO:0000313" key="2">
    <source>
        <dbReference type="EMBL" id="GAA3370658.1"/>
    </source>
</evidence>
<dbReference type="Gene3D" id="1.10.260.40">
    <property type="entry name" value="lambda repressor-like DNA-binding domains"/>
    <property type="match status" value="1"/>
</dbReference>
<name>A0ABP6S8L0_9ACTN</name>
<dbReference type="InterPro" id="IPR010982">
    <property type="entry name" value="Lambda_DNA-bd_dom_sf"/>
</dbReference>
<feature type="region of interest" description="Disordered" evidence="1">
    <location>
        <begin position="178"/>
        <end position="219"/>
    </location>
</feature>
<feature type="compositionally biased region" description="Polar residues" evidence="1">
    <location>
        <begin position="178"/>
        <end position="210"/>
    </location>
</feature>
<dbReference type="RefSeq" id="WP_345035716.1">
    <property type="nucleotide sequence ID" value="NZ_BAAAYL010000001.1"/>
</dbReference>